<sequence length="159" mass="17495">MNSKKTPVRAIRSRELPAAARRVAEEACAKAGERLTAARTQAYAELLAQTRPISAYELLALMEQKEGRKLAPLTAYRQLDFLVRVGLVHKLPSAQAYVACKHLDHPHDSLYLVCSSCGKADELESDSLADLLSKAARSRGFKPEKPIVEIPGLCQTCKH</sequence>
<protein>
    <submittedName>
        <fullName evidence="8">Fur family zinc uptake transcriptional regulator</fullName>
    </submittedName>
</protein>
<dbReference type="InterPro" id="IPR036390">
    <property type="entry name" value="WH_DNA-bd_sf"/>
</dbReference>
<feature type="binding site" evidence="7">
    <location>
        <position position="117"/>
    </location>
    <ligand>
        <name>Zn(2+)</name>
        <dbReference type="ChEBI" id="CHEBI:29105"/>
    </ligand>
</feature>
<evidence type="ECO:0000256" key="1">
    <source>
        <dbReference type="ARBA" id="ARBA00007957"/>
    </source>
</evidence>
<evidence type="ECO:0000256" key="6">
    <source>
        <dbReference type="ARBA" id="ARBA00023163"/>
    </source>
</evidence>
<organism evidence="8 9">
    <name type="scientific">Panacagrimonas perspica</name>
    <dbReference type="NCBI Taxonomy" id="381431"/>
    <lineage>
        <taxon>Bacteria</taxon>
        <taxon>Pseudomonadati</taxon>
        <taxon>Pseudomonadota</taxon>
        <taxon>Gammaproteobacteria</taxon>
        <taxon>Nevskiales</taxon>
        <taxon>Nevskiaceae</taxon>
        <taxon>Panacagrimonas</taxon>
    </lineage>
</organism>
<evidence type="ECO:0000256" key="2">
    <source>
        <dbReference type="ARBA" id="ARBA00022491"/>
    </source>
</evidence>
<keyword evidence="7" id="KW-0479">Metal-binding</keyword>
<feature type="binding site" evidence="7">
    <location>
        <position position="114"/>
    </location>
    <ligand>
        <name>Zn(2+)</name>
        <dbReference type="ChEBI" id="CHEBI:29105"/>
    </ligand>
</feature>
<keyword evidence="5" id="KW-0238">DNA-binding</keyword>
<accession>A0A4R7NWN3</accession>
<gene>
    <name evidence="8" type="ORF">DFR24_4076</name>
</gene>
<evidence type="ECO:0000256" key="7">
    <source>
        <dbReference type="PIRSR" id="PIRSR602481-1"/>
    </source>
</evidence>
<feature type="binding site" evidence="7">
    <location>
        <position position="154"/>
    </location>
    <ligand>
        <name>Zn(2+)</name>
        <dbReference type="ChEBI" id="CHEBI:29105"/>
    </ligand>
</feature>
<dbReference type="Proteomes" id="UP000295341">
    <property type="component" value="Unassembled WGS sequence"/>
</dbReference>
<dbReference type="RefSeq" id="WP_133883243.1">
    <property type="nucleotide sequence ID" value="NZ_MWIN01000008.1"/>
</dbReference>
<feature type="binding site" evidence="7">
    <location>
        <position position="157"/>
    </location>
    <ligand>
        <name>Zn(2+)</name>
        <dbReference type="ChEBI" id="CHEBI:29105"/>
    </ligand>
</feature>
<dbReference type="GO" id="GO:0008270">
    <property type="term" value="F:zinc ion binding"/>
    <property type="evidence" value="ECO:0007669"/>
    <property type="project" value="TreeGrafter"/>
</dbReference>
<evidence type="ECO:0000313" key="8">
    <source>
        <dbReference type="EMBL" id="TDU25633.1"/>
    </source>
</evidence>
<comment type="caution">
    <text evidence="8">The sequence shown here is derived from an EMBL/GenBank/DDBJ whole genome shotgun (WGS) entry which is preliminary data.</text>
</comment>
<keyword evidence="9" id="KW-1185">Reference proteome</keyword>
<dbReference type="Gene3D" id="3.30.1490.190">
    <property type="match status" value="1"/>
</dbReference>
<evidence type="ECO:0000256" key="3">
    <source>
        <dbReference type="ARBA" id="ARBA00022833"/>
    </source>
</evidence>
<dbReference type="GO" id="GO:0045892">
    <property type="term" value="P:negative regulation of DNA-templated transcription"/>
    <property type="evidence" value="ECO:0007669"/>
    <property type="project" value="TreeGrafter"/>
</dbReference>
<dbReference type="EMBL" id="SOBT01000011">
    <property type="protein sequence ID" value="TDU25633.1"/>
    <property type="molecule type" value="Genomic_DNA"/>
</dbReference>
<dbReference type="GO" id="GO:1900376">
    <property type="term" value="P:regulation of secondary metabolite biosynthetic process"/>
    <property type="evidence" value="ECO:0007669"/>
    <property type="project" value="TreeGrafter"/>
</dbReference>
<dbReference type="GO" id="GO:0003700">
    <property type="term" value="F:DNA-binding transcription factor activity"/>
    <property type="evidence" value="ECO:0007669"/>
    <property type="project" value="InterPro"/>
</dbReference>
<dbReference type="InterPro" id="IPR002481">
    <property type="entry name" value="FUR"/>
</dbReference>
<dbReference type="PANTHER" id="PTHR33202:SF6">
    <property type="entry name" value="ZINC UPTAKE REGULATION PROTEIN"/>
    <property type="match status" value="1"/>
</dbReference>
<keyword evidence="2" id="KW-0678">Repressor</keyword>
<dbReference type="InterPro" id="IPR043135">
    <property type="entry name" value="Fur_C"/>
</dbReference>
<keyword evidence="4" id="KW-0805">Transcription regulation</keyword>
<dbReference type="OrthoDB" id="9801127at2"/>
<keyword evidence="3 7" id="KW-0862">Zinc</keyword>
<dbReference type="InterPro" id="IPR036388">
    <property type="entry name" value="WH-like_DNA-bd_sf"/>
</dbReference>
<evidence type="ECO:0000256" key="5">
    <source>
        <dbReference type="ARBA" id="ARBA00023125"/>
    </source>
</evidence>
<evidence type="ECO:0000313" key="9">
    <source>
        <dbReference type="Proteomes" id="UP000295341"/>
    </source>
</evidence>
<reference evidence="8 9" key="1">
    <citation type="submission" date="2019-03" db="EMBL/GenBank/DDBJ databases">
        <title>Genomic Encyclopedia of Type Strains, Phase IV (KMG-IV): sequencing the most valuable type-strain genomes for metagenomic binning, comparative biology and taxonomic classification.</title>
        <authorList>
            <person name="Goeker M."/>
        </authorList>
    </citation>
    <scope>NUCLEOTIDE SEQUENCE [LARGE SCALE GENOMIC DNA]</scope>
    <source>
        <strain evidence="8 9">DSM 26377</strain>
    </source>
</reference>
<dbReference type="Pfam" id="PF01475">
    <property type="entry name" value="FUR"/>
    <property type="match status" value="1"/>
</dbReference>
<dbReference type="AlphaFoldDB" id="A0A4R7NWN3"/>
<dbReference type="SUPFAM" id="SSF46785">
    <property type="entry name" value="Winged helix' DNA-binding domain"/>
    <property type="match status" value="1"/>
</dbReference>
<dbReference type="PANTHER" id="PTHR33202">
    <property type="entry name" value="ZINC UPTAKE REGULATION PROTEIN"/>
    <property type="match status" value="1"/>
</dbReference>
<dbReference type="GO" id="GO:0005829">
    <property type="term" value="C:cytosol"/>
    <property type="evidence" value="ECO:0007669"/>
    <property type="project" value="TreeGrafter"/>
</dbReference>
<proteinExistence type="inferred from homology"/>
<evidence type="ECO:0000256" key="4">
    <source>
        <dbReference type="ARBA" id="ARBA00023015"/>
    </source>
</evidence>
<dbReference type="GO" id="GO:0000976">
    <property type="term" value="F:transcription cis-regulatory region binding"/>
    <property type="evidence" value="ECO:0007669"/>
    <property type="project" value="TreeGrafter"/>
</dbReference>
<comment type="similarity">
    <text evidence="1">Belongs to the Fur family.</text>
</comment>
<name>A0A4R7NWN3_9GAMM</name>
<comment type="cofactor">
    <cofactor evidence="7">
        <name>Zn(2+)</name>
        <dbReference type="ChEBI" id="CHEBI:29105"/>
    </cofactor>
    <text evidence="7">Binds 1 zinc ion per subunit.</text>
</comment>
<dbReference type="Gene3D" id="1.10.10.10">
    <property type="entry name" value="Winged helix-like DNA-binding domain superfamily/Winged helix DNA-binding domain"/>
    <property type="match status" value="1"/>
</dbReference>
<keyword evidence="6" id="KW-0804">Transcription</keyword>